<accession>A0ABV7QV15</accession>
<dbReference type="RefSeq" id="WP_377870213.1">
    <property type="nucleotide sequence ID" value="NZ_JBHMAY010000021.1"/>
</dbReference>
<evidence type="ECO:0000313" key="2">
    <source>
        <dbReference type="Proteomes" id="UP001595764"/>
    </source>
</evidence>
<keyword evidence="2" id="KW-1185">Reference proteome</keyword>
<organism evidence="1 2">
    <name type="scientific">Amycolatopsis halotolerans</name>
    <dbReference type="NCBI Taxonomy" id="330083"/>
    <lineage>
        <taxon>Bacteria</taxon>
        <taxon>Bacillati</taxon>
        <taxon>Actinomycetota</taxon>
        <taxon>Actinomycetes</taxon>
        <taxon>Pseudonocardiales</taxon>
        <taxon>Pseudonocardiaceae</taxon>
        <taxon>Amycolatopsis</taxon>
    </lineage>
</organism>
<comment type="caution">
    <text evidence="1">The sequence shown here is derived from an EMBL/GenBank/DDBJ whole genome shotgun (WGS) entry which is preliminary data.</text>
</comment>
<protein>
    <submittedName>
        <fullName evidence="1">Uncharacterized protein</fullName>
    </submittedName>
</protein>
<proteinExistence type="predicted"/>
<sequence length="120" mass="12695">MGTKYNEKFTTTDQLGGSDTFEVEAIQYDFRKYVSLDVSDGECAFIAGLTAEDANRLALALGEAAAALDDKPPAPLPPADETRATAIQEAIEALGLLDQVPYGEFAAAVGTVVERLKAVL</sequence>
<dbReference type="EMBL" id="JBHRWI010000070">
    <property type="protein sequence ID" value="MFC3516926.1"/>
    <property type="molecule type" value="Genomic_DNA"/>
</dbReference>
<evidence type="ECO:0000313" key="1">
    <source>
        <dbReference type="EMBL" id="MFC3516926.1"/>
    </source>
</evidence>
<name>A0ABV7QV15_9PSEU</name>
<gene>
    <name evidence="1" type="ORF">ACFORO_42665</name>
</gene>
<dbReference type="Proteomes" id="UP001595764">
    <property type="component" value="Unassembled WGS sequence"/>
</dbReference>
<reference evidence="2" key="1">
    <citation type="journal article" date="2019" name="Int. J. Syst. Evol. Microbiol.">
        <title>The Global Catalogue of Microorganisms (GCM) 10K type strain sequencing project: providing services to taxonomists for standard genome sequencing and annotation.</title>
        <authorList>
            <consortium name="The Broad Institute Genomics Platform"/>
            <consortium name="The Broad Institute Genome Sequencing Center for Infectious Disease"/>
            <person name="Wu L."/>
            <person name="Ma J."/>
        </authorList>
    </citation>
    <scope>NUCLEOTIDE SEQUENCE [LARGE SCALE GENOMIC DNA]</scope>
    <source>
        <strain evidence="2">CGMCC 4.7682</strain>
    </source>
</reference>